<gene>
    <name evidence="1" type="ORF">J2S55_004940</name>
</gene>
<reference evidence="1 2" key="1">
    <citation type="submission" date="2023-07" db="EMBL/GenBank/DDBJ databases">
        <title>Sequencing the genomes of 1000 actinobacteria strains.</title>
        <authorList>
            <person name="Klenk H.-P."/>
        </authorList>
    </citation>
    <scope>NUCLEOTIDE SEQUENCE [LARGE SCALE GENOMIC DNA]</scope>
    <source>
        <strain evidence="1 2">DSM 44109</strain>
    </source>
</reference>
<organism evidence="1 2">
    <name type="scientific">Streptosporangium brasiliense</name>
    <dbReference type="NCBI Taxonomy" id="47480"/>
    <lineage>
        <taxon>Bacteria</taxon>
        <taxon>Bacillati</taxon>
        <taxon>Actinomycetota</taxon>
        <taxon>Actinomycetes</taxon>
        <taxon>Streptosporangiales</taxon>
        <taxon>Streptosporangiaceae</taxon>
        <taxon>Streptosporangium</taxon>
    </lineage>
</organism>
<evidence type="ECO:0000313" key="1">
    <source>
        <dbReference type="EMBL" id="MDP9865674.1"/>
    </source>
</evidence>
<sequence length="59" mass="6157">MRRLRHRFDNLISRGVWAMTGLLAVVAPVMAAAGAAAVLAPFRPGAATHPAGAHRAEPT</sequence>
<name>A0ABT9R8V1_9ACTN</name>
<accession>A0ABT9R8V1</accession>
<evidence type="ECO:0000313" key="2">
    <source>
        <dbReference type="Proteomes" id="UP001230426"/>
    </source>
</evidence>
<keyword evidence="2" id="KW-1185">Reference proteome</keyword>
<dbReference type="Proteomes" id="UP001230426">
    <property type="component" value="Unassembled WGS sequence"/>
</dbReference>
<proteinExistence type="predicted"/>
<dbReference type="RefSeq" id="WP_306865373.1">
    <property type="nucleotide sequence ID" value="NZ_JAUSRB010000002.1"/>
</dbReference>
<comment type="caution">
    <text evidence="1">The sequence shown here is derived from an EMBL/GenBank/DDBJ whole genome shotgun (WGS) entry which is preliminary data.</text>
</comment>
<dbReference type="EMBL" id="JAUSRB010000002">
    <property type="protein sequence ID" value="MDP9865674.1"/>
    <property type="molecule type" value="Genomic_DNA"/>
</dbReference>
<protein>
    <submittedName>
        <fullName evidence="1">Uncharacterized protein</fullName>
    </submittedName>
</protein>